<protein>
    <submittedName>
        <fullName evidence="8">Tight adherence protein B</fullName>
    </submittedName>
</protein>
<dbReference type="InterPro" id="IPR018076">
    <property type="entry name" value="T2SS_GspF_dom"/>
</dbReference>
<dbReference type="STRING" id="310782.SAMN05216499_101367"/>
<dbReference type="AlphaFoldDB" id="A0A1M6UHI3"/>
<evidence type="ECO:0000313" key="9">
    <source>
        <dbReference type="Proteomes" id="UP000184111"/>
    </source>
</evidence>
<feature type="transmembrane region" description="Helical" evidence="6">
    <location>
        <begin position="133"/>
        <end position="157"/>
    </location>
</feature>
<evidence type="ECO:0000256" key="3">
    <source>
        <dbReference type="ARBA" id="ARBA00022692"/>
    </source>
</evidence>
<dbReference type="EMBL" id="FRBI01000001">
    <property type="protein sequence ID" value="SHK68629.1"/>
    <property type="molecule type" value="Genomic_DNA"/>
</dbReference>
<feature type="transmembrane region" description="Helical" evidence="6">
    <location>
        <begin position="38"/>
        <end position="58"/>
    </location>
</feature>
<dbReference type="InterPro" id="IPR042094">
    <property type="entry name" value="T2SS_GspF_sf"/>
</dbReference>
<keyword evidence="2" id="KW-1003">Cell membrane</keyword>
<keyword evidence="9" id="KW-1185">Reference proteome</keyword>
<accession>A0A1M6UHI3</accession>
<evidence type="ECO:0000256" key="2">
    <source>
        <dbReference type="ARBA" id="ARBA00022475"/>
    </source>
</evidence>
<dbReference type="GO" id="GO:0005886">
    <property type="term" value="C:plasma membrane"/>
    <property type="evidence" value="ECO:0007669"/>
    <property type="project" value="UniProtKB-SubCell"/>
</dbReference>
<keyword evidence="4 6" id="KW-1133">Transmembrane helix</keyword>
<evidence type="ECO:0000256" key="5">
    <source>
        <dbReference type="ARBA" id="ARBA00023136"/>
    </source>
</evidence>
<evidence type="ECO:0000259" key="7">
    <source>
        <dbReference type="Pfam" id="PF00482"/>
    </source>
</evidence>
<proteinExistence type="predicted"/>
<feature type="domain" description="Type II secretion system protein GspF" evidence="7">
    <location>
        <begin position="176"/>
        <end position="298"/>
    </location>
</feature>
<evidence type="ECO:0000256" key="1">
    <source>
        <dbReference type="ARBA" id="ARBA00004651"/>
    </source>
</evidence>
<feature type="transmembrane region" description="Helical" evidence="6">
    <location>
        <begin position="316"/>
        <end position="335"/>
    </location>
</feature>
<name>A0A1M6UHI3_9ACTN</name>
<dbReference type="PANTHER" id="PTHR35007">
    <property type="entry name" value="INTEGRAL MEMBRANE PROTEIN-RELATED"/>
    <property type="match status" value="1"/>
</dbReference>
<sequence length="343" mass="36435">MTLPPGGATTAALSPHRLTATRELAAAGRNFATGPYPLLVLGATVLALVLAVWGLHAWRGGRADRMALVERLAIEAGDPGGPPVAFAALDRRVRRYAWGRRLAGRLAATGTNLTPGQFTAAVVGLVLGSWVAAAALLAPFFGPIAALIAGWVAYSFLEWRRRIRTERFIAQLPDLARVLANATQAGLALRTAVSMAAEELDAPAGEELKKVADAMAVGHSVEDSLGELQERLPSRELIVLVSTLVLSSRAGGSVVESLRNLTVTLEERKETRREIRTQMSQVTVTAYAVPVIGLGSLFLLDRIMPGSLSAMTGSTIGRICVLISLGLYALGFALIRRMSRIDV</sequence>
<comment type="subcellular location">
    <subcellularLocation>
        <location evidence="1">Cell membrane</location>
        <topology evidence="1">Multi-pass membrane protein</topology>
    </subcellularLocation>
</comment>
<evidence type="ECO:0000256" key="6">
    <source>
        <dbReference type="SAM" id="Phobius"/>
    </source>
</evidence>
<dbReference type="Proteomes" id="UP000184111">
    <property type="component" value="Unassembled WGS sequence"/>
</dbReference>
<reference evidence="8 9" key="1">
    <citation type="submission" date="2016-11" db="EMBL/GenBank/DDBJ databases">
        <authorList>
            <person name="Jaros S."/>
            <person name="Januszkiewicz K."/>
            <person name="Wedrychowicz H."/>
        </authorList>
    </citation>
    <scope>NUCLEOTIDE SEQUENCE [LARGE SCALE GENOMIC DNA]</scope>
    <source>
        <strain evidence="8 9">CGMCC 4.2025</strain>
    </source>
</reference>
<feature type="transmembrane region" description="Helical" evidence="6">
    <location>
        <begin position="102"/>
        <end position="127"/>
    </location>
</feature>
<feature type="transmembrane region" description="Helical" evidence="6">
    <location>
        <begin position="282"/>
        <end position="304"/>
    </location>
</feature>
<dbReference type="OrthoDB" id="3747101at2"/>
<dbReference type="Pfam" id="PF00482">
    <property type="entry name" value="T2SSF"/>
    <property type="match status" value="1"/>
</dbReference>
<dbReference type="Gene3D" id="1.20.81.30">
    <property type="entry name" value="Type II secretion system (T2SS), domain F"/>
    <property type="match status" value="1"/>
</dbReference>
<dbReference type="RefSeq" id="WP_079189394.1">
    <property type="nucleotide sequence ID" value="NZ_FRBI01000001.1"/>
</dbReference>
<evidence type="ECO:0000256" key="4">
    <source>
        <dbReference type="ARBA" id="ARBA00022989"/>
    </source>
</evidence>
<keyword evidence="3 6" id="KW-0812">Transmembrane</keyword>
<evidence type="ECO:0000313" key="8">
    <source>
        <dbReference type="EMBL" id="SHK68629.1"/>
    </source>
</evidence>
<gene>
    <name evidence="8" type="ORF">SAMN05216499_101367</name>
</gene>
<organism evidence="8 9">
    <name type="scientific">Actinacidiphila paucisporea</name>
    <dbReference type="NCBI Taxonomy" id="310782"/>
    <lineage>
        <taxon>Bacteria</taxon>
        <taxon>Bacillati</taxon>
        <taxon>Actinomycetota</taxon>
        <taxon>Actinomycetes</taxon>
        <taxon>Kitasatosporales</taxon>
        <taxon>Streptomycetaceae</taxon>
        <taxon>Actinacidiphila</taxon>
    </lineage>
</organism>
<dbReference type="PANTHER" id="PTHR35007:SF1">
    <property type="entry name" value="PILUS ASSEMBLY PROTEIN"/>
    <property type="match status" value="1"/>
</dbReference>
<keyword evidence="5 6" id="KW-0472">Membrane</keyword>